<dbReference type="EMBL" id="CM004396">
    <property type="protein sequence ID" value="KAG8645933.1"/>
    <property type="molecule type" value="Genomic_DNA"/>
</dbReference>
<sequence>MMLFGDFPWLEFCSMVREIFICASDEVRRMKSRSG</sequence>
<proteinExistence type="predicted"/>
<organism evidence="1 2">
    <name type="scientific">Manihot esculenta</name>
    <name type="common">Cassava</name>
    <name type="synonym">Jatropha manihot</name>
    <dbReference type="NCBI Taxonomy" id="3983"/>
    <lineage>
        <taxon>Eukaryota</taxon>
        <taxon>Viridiplantae</taxon>
        <taxon>Streptophyta</taxon>
        <taxon>Embryophyta</taxon>
        <taxon>Tracheophyta</taxon>
        <taxon>Spermatophyta</taxon>
        <taxon>Magnoliopsida</taxon>
        <taxon>eudicotyledons</taxon>
        <taxon>Gunneridae</taxon>
        <taxon>Pentapetalae</taxon>
        <taxon>rosids</taxon>
        <taxon>fabids</taxon>
        <taxon>Malpighiales</taxon>
        <taxon>Euphorbiaceae</taxon>
        <taxon>Crotonoideae</taxon>
        <taxon>Manihoteae</taxon>
        <taxon>Manihot</taxon>
    </lineage>
</organism>
<comment type="caution">
    <text evidence="1">The sequence shown here is derived from an EMBL/GenBank/DDBJ whole genome shotgun (WGS) entry which is preliminary data.</text>
</comment>
<protein>
    <submittedName>
        <fullName evidence="1">Uncharacterized protein</fullName>
    </submittedName>
</protein>
<evidence type="ECO:0000313" key="2">
    <source>
        <dbReference type="Proteomes" id="UP000091857"/>
    </source>
</evidence>
<reference evidence="2" key="1">
    <citation type="journal article" date="2016" name="Nat. Biotechnol.">
        <title>Sequencing wild and cultivated cassava and related species reveals extensive interspecific hybridization and genetic diversity.</title>
        <authorList>
            <person name="Bredeson J.V."/>
            <person name="Lyons J.B."/>
            <person name="Prochnik S.E."/>
            <person name="Wu G.A."/>
            <person name="Ha C.M."/>
            <person name="Edsinger-Gonzales E."/>
            <person name="Grimwood J."/>
            <person name="Schmutz J."/>
            <person name="Rabbi I.Y."/>
            <person name="Egesi C."/>
            <person name="Nauluvula P."/>
            <person name="Lebot V."/>
            <person name="Ndunguru J."/>
            <person name="Mkamilo G."/>
            <person name="Bart R.S."/>
            <person name="Setter T.L."/>
            <person name="Gleadow R.M."/>
            <person name="Kulakow P."/>
            <person name="Ferguson M.E."/>
            <person name="Rounsley S."/>
            <person name="Rokhsar D.S."/>
        </authorList>
    </citation>
    <scope>NUCLEOTIDE SEQUENCE [LARGE SCALE GENOMIC DNA]</scope>
    <source>
        <strain evidence="2">cv. AM560-2</strain>
    </source>
</reference>
<evidence type="ECO:0000313" key="1">
    <source>
        <dbReference type="EMBL" id="KAG8645933.1"/>
    </source>
</evidence>
<accession>A0ACB7H2G4</accession>
<keyword evidence="2" id="KW-1185">Reference proteome</keyword>
<gene>
    <name evidence="1" type="ORF">MANES_10G108050v8</name>
</gene>
<dbReference type="Proteomes" id="UP000091857">
    <property type="component" value="Chromosome 10"/>
</dbReference>
<name>A0ACB7H2G4_MANES</name>